<dbReference type="RefSeq" id="WP_108090969.1">
    <property type="nucleotide sequence ID" value="NZ_PZPP01000016.1"/>
</dbReference>
<evidence type="ECO:0000313" key="3">
    <source>
        <dbReference type="Proteomes" id="UP000241614"/>
    </source>
</evidence>
<dbReference type="Proteomes" id="UP000241614">
    <property type="component" value="Unassembled WGS sequence"/>
</dbReference>
<feature type="signal peptide" evidence="1">
    <location>
        <begin position="1"/>
        <end position="20"/>
    </location>
</feature>
<keyword evidence="1" id="KW-0732">Signal</keyword>
<dbReference type="EMBL" id="PZPP01000016">
    <property type="protein sequence ID" value="PTM34154.1"/>
    <property type="molecule type" value="Genomic_DNA"/>
</dbReference>
<proteinExistence type="predicted"/>
<reference evidence="2 3" key="1">
    <citation type="submission" date="2018-04" db="EMBL/GenBank/DDBJ databases">
        <title>Genome sequencing reveals highly heavy metal resistance and biotechnology application of the novel Enterobacter cloacae amazonensis isolated from wastewater river in Manaus - Amazonas.</title>
        <authorList>
            <person name="Astolfi M.C.T."/>
            <person name="Carvalho E.B.D.S."/>
            <person name="Lacerda L.B."/>
            <person name="Pinto M.V."/>
            <person name="Nogueira V.B."/>
            <person name="Barros A.M."/>
            <person name="Astolfi-Filho S."/>
        </authorList>
    </citation>
    <scope>NUCLEOTIDE SEQUENCE [LARGE SCALE GENOMIC DNA]</scope>
    <source>
        <strain evidence="3">amazonensis</strain>
    </source>
</reference>
<organism evidence="2 3">
    <name type="scientific">Enterobacter cloacae</name>
    <dbReference type="NCBI Taxonomy" id="550"/>
    <lineage>
        <taxon>Bacteria</taxon>
        <taxon>Pseudomonadati</taxon>
        <taxon>Pseudomonadota</taxon>
        <taxon>Gammaproteobacteria</taxon>
        <taxon>Enterobacterales</taxon>
        <taxon>Enterobacteriaceae</taxon>
        <taxon>Enterobacter</taxon>
        <taxon>Enterobacter cloacae complex</taxon>
    </lineage>
</organism>
<evidence type="ECO:0000256" key="1">
    <source>
        <dbReference type="SAM" id="SignalP"/>
    </source>
</evidence>
<evidence type="ECO:0000313" key="2">
    <source>
        <dbReference type="EMBL" id="PTM34154.1"/>
    </source>
</evidence>
<dbReference type="AlphaFoldDB" id="A0A2T4XW44"/>
<accession>A0A2T4XW44</accession>
<name>A0A2T4XW44_ENTCL</name>
<protein>
    <submittedName>
        <fullName evidence="2">Uncharacterized protein</fullName>
    </submittedName>
</protein>
<sequence>MKIQSIAIALLVAISSPSYSAFQEREYNTWYQKDAVLYDITQTSEGLPVMISISQPGRGSANMLVSYMSDGSCGDKKDFLNVNGKDVPATYSCASVGVNRIEHFAINDAEKVNEMVNHLKSDFTLLLQNDIKVWAANIKTPKYGIAPRF</sequence>
<dbReference type="OrthoDB" id="6478811at2"/>
<feature type="chain" id="PRO_5015581011" evidence="1">
    <location>
        <begin position="21"/>
        <end position="149"/>
    </location>
</feature>
<comment type="caution">
    <text evidence="2">The sequence shown here is derived from an EMBL/GenBank/DDBJ whole genome shotgun (WGS) entry which is preliminary data.</text>
</comment>
<gene>
    <name evidence="2" type="ORF">DA103_19280</name>
</gene>